<name>A0AAP3CRJ6_BACMO</name>
<proteinExistence type="predicted"/>
<dbReference type="InterPro" id="IPR029151">
    <property type="entry name" value="Sensor-like_sf"/>
</dbReference>
<gene>
    <name evidence="3" type="primary">ykuI</name>
    <name evidence="3" type="ORF">HC660_14740</name>
    <name evidence="2" type="ORF">MOD07_11065</name>
</gene>
<protein>
    <submittedName>
        <fullName evidence="2">EAL domain-containing protein</fullName>
    </submittedName>
    <submittedName>
        <fullName evidence="3">EAL-domain containing protein YkuI</fullName>
    </submittedName>
</protein>
<dbReference type="AlphaFoldDB" id="A0AAP3CRJ6"/>
<dbReference type="EMBL" id="JALAQA010000005">
    <property type="protein sequence ID" value="MCY8510092.1"/>
    <property type="molecule type" value="Genomic_DNA"/>
</dbReference>
<dbReference type="EMBL" id="CP051464">
    <property type="protein sequence ID" value="QJC95950.1"/>
    <property type="molecule type" value="Genomic_DNA"/>
</dbReference>
<evidence type="ECO:0000313" key="2">
    <source>
        <dbReference type="EMBL" id="MCY8510092.1"/>
    </source>
</evidence>
<dbReference type="InterPro" id="IPR001633">
    <property type="entry name" value="EAL_dom"/>
</dbReference>
<keyword evidence="4" id="KW-1185">Reference proteome</keyword>
<evidence type="ECO:0000259" key="1">
    <source>
        <dbReference type="PROSITE" id="PS50883"/>
    </source>
</evidence>
<dbReference type="Gene3D" id="3.20.20.450">
    <property type="entry name" value="EAL domain"/>
    <property type="match status" value="1"/>
</dbReference>
<feature type="domain" description="EAL" evidence="1">
    <location>
        <begin position="1"/>
        <end position="250"/>
    </location>
</feature>
<evidence type="ECO:0000313" key="3">
    <source>
        <dbReference type="EMBL" id="QJC95950.1"/>
    </source>
</evidence>
<dbReference type="GO" id="GO:0071111">
    <property type="term" value="F:cyclic-guanylate-specific phosphodiesterase activity"/>
    <property type="evidence" value="ECO:0007669"/>
    <property type="project" value="InterPro"/>
</dbReference>
<dbReference type="PANTHER" id="PTHR33121:SF82">
    <property type="entry name" value="SIGNAL TRANSDUCTION PROTEIN CONTAINING A EAL DOMAIN"/>
    <property type="match status" value="1"/>
</dbReference>
<dbReference type="Gene3D" id="3.30.450.20">
    <property type="entry name" value="PAS domain"/>
    <property type="match status" value="1"/>
</dbReference>
<dbReference type="SUPFAM" id="SSF141868">
    <property type="entry name" value="EAL domain-like"/>
    <property type="match status" value="1"/>
</dbReference>
<evidence type="ECO:0000313" key="5">
    <source>
        <dbReference type="Proteomes" id="UP001075387"/>
    </source>
</evidence>
<dbReference type="Pfam" id="PF10388">
    <property type="entry name" value="YkuI_C"/>
    <property type="match status" value="1"/>
</dbReference>
<dbReference type="PROSITE" id="PS50883">
    <property type="entry name" value="EAL"/>
    <property type="match status" value="1"/>
</dbReference>
<reference evidence="3 4" key="1">
    <citation type="submission" date="2020-04" db="EMBL/GenBank/DDBJ databases">
        <title>Plant growth promoting and environmental Bacillus: genomic and epigenetic comparison.</title>
        <authorList>
            <person name="Reva O.N."/>
            <person name="Lutz S."/>
            <person name="Ahrens C.H."/>
        </authorList>
    </citation>
    <scope>NUCLEOTIDE SEQUENCE [LARGE SCALE GENOMIC DNA]</scope>
    <source>
        <strain evidence="3 4">UCMB5075</strain>
    </source>
</reference>
<dbReference type="SUPFAM" id="SSF103190">
    <property type="entry name" value="Sensory domain-like"/>
    <property type="match status" value="1"/>
</dbReference>
<dbReference type="CDD" id="cd01948">
    <property type="entry name" value="EAL"/>
    <property type="match status" value="1"/>
</dbReference>
<accession>A0AAP3CRJ6</accession>
<dbReference type="RefSeq" id="WP_010334051.1">
    <property type="nucleotide sequence ID" value="NZ_CP051464.1"/>
</dbReference>
<evidence type="ECO:0000313" key="4">
    <source>
        <dbReference type="Proteomes" id="UP000501048"/>
    </source>
</evidence>
<organism evidence="2 5">
    <name type="scientific">Bacillus mojavensis</name>
    <dbReference type="NCBI Taxonomy" id="72360"/>
    <lineage>
        <taxon>Bacteria</taxon>
        <taxon>Bacillati</taxon>
        <taxon>Bacillota</taxon>
        <taxon>Bacilli</taxon>
        <taxon>Bacillales</taxon>
        <taxon>Bacillaceae</taxon>
        <taxon>Bacillus</taxon>
    </lineage>
</organism>
<reference evidence="2" key="2">
    <citation type="submission" date="2022-02" db="EMBL/GenBank/DDBJ databases">
        <title>Crop Bioprotection Bacillus Genome Sequencing.</title>
        <authorList>
            <person name="Dunlap C."/>
        </authorList>
    </citation>
    <scope>NUCLEOTIDE SEQUENCE</scope>
    <source>
        <strain evidence="2">CK3O2B-54A</strain>
    </source>
</reference>
<dbReference type="SMART" id="SM00052">
    <property type="entry name" value="EAL"/>
    <property type="match status" value="1"/>
</dbReference>
<dbReference type="Proteomes" id="UP001075387">
    <property type="component" value="Unassembled WGS sequence"/>
</dbReference>
<dbReference type="PANTHER" id="PTHR33121">
    <property type="entry name" value="CYCLIC DI-GMP PHOSPHODIESTERASE PDEF"/>
    <property type="match status" value="1"/>
</dbReference>
<dbReference type="InterPro" id="IPR050706">
    <property type="entry name" value="Cyclic-di-GMP_PDE-like"/>
</dbReference>
<dbReference type="GeneID" id="76982184"/>
<dbReference type="InterPro" id="IPR018842">
    <property type="entry name" value="YkuI_C"/>
</dbReference>
<dbReference type="Pfam" id="PF00563">
    <property type="entry name" value="EAL"/>
    <property type="match status" value="1"/>
</dbReference>
<dbReference type="InterPro" id="IPR035919">
    <property type="entry name" value="EAL_sf"/>
</dbReference>
<dbReference type="Gene3D" id="1.20.5.170">
    <property type="match status" value="1"/>
</dbReference>
<dbReference type="Proteomes" id="UP000501048">
    <property type="component" value="Chromosome"/>
</dbReference>
<sequence length="408" mass="48246">MLDPLDILTNIDDVHPYYQAIFSAEEQKIVGYEVLGRILADSEIQSLGPFFLDAGIPEEYKLEVDNRIIRQALDRFLEADSDLLIFMNQDANLLMLDHGESFLELLKEYEARGIELHRFVLEITEHNFEGDIEQLYHMLAYYRTYGIKIAVDNIGKESSNLDRIALLSPDLLKIDLQALKISQPSPSYEHVLYSISLLARKIGAALLYEDIEANFQLQYAWRNGGRYFQGFYLVSPSESFLERDVLKRRLKTEFHQFITHEKKKLETVYEHSEQFYKRVHQAVTSLRKYNQSPDDDDFIKKLAEELTDCSFRIYICDEEGDQLTGNVFKQDGEWIYQPEYTEKNWSWRPYFLENIMRMRNLRKGFFSDLYSDLETGEMIRTFSYPMDDHMYLFIDLPYSYLYEQDGLI</sequence>